<evidence type="ECO:0000313" key="4">
    <source>
        <dbReference type="Proteomes" id="UP000605846"/>
    </source>
</evidence>
<evidence type="ECO:0000256" key="1">
    <source>
        <dbReference type="SAM" id="MobiDB-lite"/>
    </source>
</evidence>
<dbReference type="Gene3D" id="3.30.160.60">
    <property type="entry name" value="Classic Zinc Finger"/>
    <property type="match status" value="1"/>
</dbReference>
<sequence>MSEASSMEIHTPEILSIPDTTPPLPSYTSAIHTDTISPTPTSALYLHTPTDTTPFIKEEGPIWTPYTDDNVQYDLNVSPENTTDGTRSDRCHTVSVACYAPKSTSRPLGDTGGKIPRKQPMPIKKKDALSLFSHLSKEELIRRVVELENQKRMSHLKSQVPAATPPSPVPSEPEEEEEQKFPCHWANCHLKWSTLDQLMTHLRDEHIGSGKVHKLT</sequence>
<reference evidence="3" key="1">
    <citation type="submission" date="2020-01" db="EMBL/GenBank/DDBJ databases">
        <title>Genome Sequencing of Three Apophysomyces-Like Fungal Strains Confirms a Novel Fungal Genus in the Mucoromycota with divergent Burkholderia-like Endosymbiotic Bacteria.</title>
        <authorList>
            <person name="Stajich J.E."/>
            <person name="Macias A.M."/>
            <person name="Carter-House D."/>
            <person name="Lovett B."/>
            <person name="Kasson L.R."/>
            <person name="Berry K."/>
            <person name="Grigoriev I."/>
            <person name="Chang Y."/>
            <person name="Spatafora J."/>
            <person name="Kasson M.T."/>
        </authorList>
    </citation>
    <scope>NUCLEOTIDE SEQUENCE</scope>
    <source>
        <strain evidence="3">NRRL A-21654</strain>
    </source>
</reference>
<feature type="region of interest" description="Disordered" evidence="1">
    <location>
        <begin position="1"/>
        <end position="33"/>
    </location>
</feature>
<dbReference type="InterPro" id="IPR013087">
    <property type="entry name" value="Znf_C2H2_type"/>
</dbReference>
<evidence type="ECO:0000313" key="3">
    <source>
        <dbReference type="EMBL" id="KAF7722578.1"/>
    </source>
</evidence>
<comment type="caution">
    <text evidence="3">The sequence shown here is derived from an EMBL/GenBank/DDBJ whole genome shotgun (WGS) entry which is preliminary data.</text>
</comment>
<gene>
    <name evidence="3" type="ORF">EC973_002931</name>
</gene>
<dbReference type="InterPro" id="IPR036236">
    <property type="entry name" value="Znf_C2H2_sf"/>
</dbReference>
<accession>A0A8H7BM89</accession>
<feature type="region of interest" description="Disordered" evidence="1">
    <location>
        <begin position="152"/>
        <end position="180"/>
    </location>
</feature>
<dbReference type="SUPFAM" id="SSF57667">
    <property type="entry name" value="beta-beta-alpha zinc fingers"/>
    <property type="match status" value="1"/>
</dbReference>
<evidence type="ECO:0000259" key="2">
    <source>
        <dbReference type="PROSITE" id="PS00028"/>
    </source>
</evidence>
<protein>
    <recommendedName>
        <fullName evidence="2">C2H2-type domain-containing protein</fullName>
    </recommendedName>
</protein>
<name>A0A8H7BM89_9FUNG</name>
<dbReference type="PROSITE" id="PS00028">
    <property type="entry name" value="ZINC_FINGER_C2H2_1"/>
    <property type="match status" value="1"/>
</dbReference>
<proteinExistence type="predicted"/>
<dbReference type="EMBL" id="JABAYA010000187">
    <property type="protein sequence ID" value="KAF7722578.1"/>
    <property type="molecule type" value="Genomic_DNA"/>
</dbReference>
<feature type="domain" description="C2H2-type" evidence="2">
    <location>
        <begin position="183"/>
        <end position="206"/>
    </location>
</feature>
<dbReference type="AlphaFoldDB" id="A0A8H7BM89"/>
<keyword evidence="4" id="KW-1185">Reference proteome</keyword>
<dbReference type="Proteomes" id="UP000605846">
    <property type="component" value="Unassembled WGS sequence"/>
</dbReference>
<organism evidence="3 4">
    <name type="scientific">Apophysomyces ossiformis</name>
    <dbReference type="NCBI Taxonomy" id="679940"/>
    <lineage>
        <taxon>Eukaryota</taxon>
        <taxon>Fungi</taxon>
        <taxon>Fungi incertae sedis</taxon>
        <taxon>Mucoromycota</taxon>
        <taxon>Mucoromycotina</taxon>
        <taxon>Mucoromycetes</taxon>
        <taxon>Mucorales</taxon>
        <taxon>Mucorineae</taxon>
        <taxon>Mucoraceae</taxon>
        <taxon>Apophysomyces</taxon>
    </lineage>
</organism>